<organism evidence="1 2">
    <name type="scientific">Bifidobacterium pseudocatenulatum DSM 20438 = JCM 1200 = LMG 10505</name>
    <dbReference type="NCBI Taxonomy" id="547043"/>
    <lineage>
        <taxon>Bacteria</taxon>
        <taxon>Bacillati</taxon>
        <taxon>Actinomycetota</taxon>
        <taxon>Actinomycetes</taxon>
        <taxon>Bifidobacteriales</taxon>
        <taxon>Bifidobacteriaceae</taxon>
        <taxon>Bifidobacterium</taxon>
    </lineage>
</organism>
<dbReference type="Proteomes" id="UP000003875">
    <property type="component" value="Unassembled WGS sequence"/>
</dbReference>
<evidence type="ECO:0000313" key="1">
    <source>
        <dbReference type="EMBL" id="EEG70038.1"/>
    </source>
</evidence>
<protein>
    <submittedName>
        <fullName evidence="1">Uncharacterized protein</fullName>
    </submittedName>
</protein>
<reference evidence="1 2" key="1">
    <citation type="submission" date="2009-02" db="EMBL/GenBank/DDBJ databases">
        <title>Draft genome sequence of Bifidobacterium pseudocatenulatum (DSM 20438).</title>
        <authorList>
            <person name="Sudarsanam P."/>
            <person name="Ley R."/>
            <person name="Guruge J."/>
            <person name="Turnbaugh P.J."/>
            <person name="Mahowald M."/>
            <person name="Liep D."/>
            <person name="Gordon J."/>
        </authorList>
    </citation>
    <scope>NUCLEOTIDE SEQUENCE [LARGE SCALE GENOMIC DNA]</scope>
    <source>
        <strain evidence="1 2">DSM 20438</strain>
    </source>
</reference>
<name>C0BV64_BIFPS</name>
<proteinExistence type="predicted"/>
<dbReference type="AlphaFoldDB" id="C0BV64"/>
<comment type="caution">
    <text evidence="1">The sequence shown here is derived from an EMBL/GenBank/DDBJ whole genome shotgun (WGS) entry which is preliminary data.</text>
</comment>
<sequence>MHRIVTAYLRNPFLSSFLTFKSGTRLLFHKKAEIPPFSNNRKAIAIRGKMPYTLV</sequence>
<reference evidence="1 2" key="2">
    <citation type="submission" date="2009-02" db="EMBL/GenBank/DDBJ databases">
        <authorList>
            <person name="Fulton L."/>
            <person name="Clifton S."/>
            <person name="Fulton B."/>
            <person name="Xu J."/>
            <person name="Minx P."/>
            <person name="Pepin K.H."/>
            <person name="Johnson M."/>
            <person name="Bhonagiri V."/>
            <person name="Nash W.E."/>
            <person name="Mardis E.R."/>
            <person name="Wilson R.K."/>
        </authorList>
    </citation>
    <scope>NUCLEOTIDE SEQUENCE [LARGE SCALE GENOMIC DNA]</scope>
    <source>
        <strain evidence="1 2">DSM 20438</strain>
    </source>
</reference>
<evidence type="ECO:0000313" key="2">
    <source>
        <dbReference type="Proteomes" id="UP000003875"/>
    </source>
</evidence>
<accession>C0BV64</accession>
<dbReference type="EMBL" id="ABXX02000006">
    <property type="protein sequence ID" value="EEG70038.1"/>
    <property type="molecule type" value="Genomic_DNA"/>
</dbReference>
<gene>
    <name evidence="1" type="ORF">BIFPSEUDO_04307</name>
</gene>